<sequence>MKNEIDSKFVLSVFEKMRQHGEKQEEKYVLGGLEAFTDFDGYTLFIEDALVKLRFGFHNQYDFEYAKEEHFEQFMKKMSAIDQNY</sequence>
<dbReference type="Proteomes" id="UP000006327">
    <property type="component" value="Unassembled WGS sequence"/>
</dbReference>
<reference evidence="1 2" key="1">
    <citation type="journal article" date="2017" name="Antonie Van Leeuwenhoek">
        <title>Rhizobium rhizosphaerae sp. nov., a novel species isolated from rice rhizosphere.</title>
        <authorList>
            <person name="Zhao J.J."/>
            <person name="Zhang J."/>
            <person name="Zhang R.J."/>
            <person name="Zhang C.W."/>
            <person name="Yin H.Q."/>
            <person name="Zhang X.X."/>
        </authorList>
    </citation>
    <scope>NUCLEOTIDE SEQUENCE [LARGE SCALE GENOMIC DNA]</scope>
    <source>
        <strain evidence="1 2">BSs20135</strain>
    </source>
</reference>
<dbReference type="Pfam" id="PF11280">
    <property type="entry name" value="DUF3081"/>
    <property type="match status" value="1"/>
</dbReference>
<dbReference type="AlphaFoldDB" id="K6YNL7"/>
<organism evidence="1 2">
    <name type="scientific">Paraglaciecola arctica BSs20135</name>
    <dbReference type="NCBI Taxonomy" id="493475"/>
    <lineage>
        <taxon>Bacteria</taxon>
        <taxon>Pseudomonadati</taxon>
        <taxon>Pseudomonadota</taxon>
        <taxon>Gammaproteobacteria</taxon>
        <taxon>Alteromonadales</taxon>
        <taxon>Alteromonadaceae</taxon>
        <taxon>Paraglaciecola</taxon>
    </lineage>
</organism>
<proteinExistence type="predicted"/>
<protein>
    <recommendedName>
        <fullName evidence="3">DUF3081 domain-containing protein</fullName>
    </recommendedName>
</protein>
<dbReference type="OrthoDB" id="5818611at2"/>
<dbReference type="STRING" id="493475.GARC_2807"/>
<dbReference type="EMBL" id="BAEO01000038">
    <property type="protein sequence ID" value="GAC19772.1"/>
    <property type="molecule type" value="Genomic_DNA"/>
</dbReference>
<accession>K6YNL7</accession>
<comment type="caution">
    <text evidence="1">The sequence shown here is derived from an EMBL/GenBank/DDBJ whole genome shotgun (WGS) entry which is preliminary data.</text>
</comment>
<gene>
    <name evidence="1" type="ORF">GARC_2807</name>
</gene>
<evidence type="ECO:0000313" key="1">
    <source>
        <dbReference type="EMBL" id="GAC19772.1"/>
    </source>
</evidence>
<dbReference type="RefSeq" id="WP_007620993.1">
    <property type="nucleotide sequence ID" value="NZ_BAEO01000038.1"/>
</dbReference>
<dbReference type="InterPro" id="IPR021432">
    <property type="entry name" value="DUF3081"/>
</dbReference>
<evidence type="ECO:0008006" key="3">
    <source>
        <dbReference type="Google" id="ProtNLM"/>
    </source>
</evidence>
<evidence type="ECO:0000313" key="2">
    <source>
        <dbReference type="Proteomes" id="UP000006327"/>
    </source>
</evidence>
<keyword evidence="2" id="KW-1185">Reference proteome</keyword>
<name>K6YNL7_9ALTE</name>